<comment type="caution">
    <text evidence="2">The sequence shown here is derived from an EMBL/GenBank/DDBJ whole genome shotgun (WGS) entry which is preliminary data.</text>
</comment>
<evidence type="ECO:0000313" key="3">
    <source>
        <dbReference type="Proteomes" id="UP001637994"/>
    </source>
</evidence>
<feature type="transmembrane region" description="Helical" evidence="1">
    <location>
        <begin position="100"/>
        <end position="123"/>
    </location>
</feature>
<feature type="transmembrane region" description="Helical" evidence="1">
    <location>
        <begin position="52"/>
        <end position="69"/>
    </location>
</feature>
<keyword evidence="1" id="KW-0812">Transmembrane</keyword>
<name>A0ABW9MB49_9FIRM</name>
<accession>A0ABW9MB49</accession>
<sequence>MKSSNRRSKIILKYFVRYLMLFILLIIVSAILNMNTQKQTINLDVDLNNIKSFGIIICKNSLVFMYIFSSLFIGRLNIYVMLISNAIRIGLLISSFKYPIYMLMILPHGIFEFFVFILLSAYISAHIYLKEEDKIFIFKKSAMLYILLIICAIIEAWVTPYLVFKFC</sequence>
<dbReference type="RefSeq" id="WP_410035197.1">
    <property type="nucleotide sequence ID" value="NZ_JBGMEF010000011.1"/>
</dbReference>
<dbReference type="Proteomes" id="UP001637994">
    <property type="component" value="Unassembled WGS sequence"/>
</dbReference>
<protein>
    <submittedName>
        <fullName evidence="2">Stage II sporulation protein M</fullName>
    </submittedName>
</protein>
<keyword evidence="3" id="KW-1185">Reference proteome</keyword>
<feature type="transmembrane region" description="Helical" evidence="1">
    <location>
        <begin position="12"/>
        <end position="32"/>
    </location>
</feature>
<evidence type="ECO:0000313" key="2">
    <source>
        <dbReference type="EMBL" id="MFO3666547.1"/>
    </source>
</evidence>
<keyword evidence="1" id="KW-1133">Transmembrane helix</keyword>
<reference evidence="2 3" key="1">
    <citation type="journal article" date="2025" name="Anaerobe">
        <title>Description of Anaerococcus kampingiae sp. nov., Anaerococcus groningensis sp. nov., Anaerococcus martiniensis sp. nov., and Anaerococcus cruorum sp. nov., isolated from human clinical specimens.</title>
        <authorList>
            <person name="Boiten K.E."/>
            <person name="Meijer J."/>
            <person name="van Wezel E.M."/>
            <person name="Veloo A.C.M."/>
        </authorList>
    </citation>
    <scope>NUCLEOTIDE SEQUENCE [LARGE SCALE GENOMIC DNA]</scope>
    <source>
        <strain evidence="2 3">ENR0874</strain>
    </source>
</reference>
<dbReference type="Pfam" id="PF01944">
    <property type="entry name" value="SpoIIM"/>
    <property type="match status" value="1"/>
</dbReference>
<dbReference type="InterPro" id="IPR002798">
    <property type="entry name" value="SpoIIM-like"/>
</dbReference>
<organism evidence="2 3">
    <name type="scientific">Anaerococcus kampingae</name>
    <dbReference type="NCBI Taxonomy" id="3115614"/>
    <lineage>
        <taxon>Bacteria</taxon>
        <taxon>Bacillati</taxon>
        <taxon>Bacillota</taxon>
        <taxon>Tissierellia</taxon>
        <taxon>Tissierellales</taxon>
        <taxon>Peptoniphilaceae</taxon>
        <taxon>Anaerococcus</taxon>
    </lineage>
</organism>
<gene>
    <name evidence="2" type="ORF">ACCQ42_02020</name>
</gene>
<keyword evidence="1" id="KW-0472">Membrane</keyword>
<feature type="transmembrane region" description="Helical" evidence="1">
    <location>
        <begin position="144"/>
        <end position="164"/>
    </location>
</feature>
<evidence type="ECO:0000256" key="1">
    <source>
        <dbReference type="SAM" id="Phobius"/>
    </source>
</evidence>
<dbReference type="EMBL" id="JBGMEF010000011">
    <property type="protein sequence ID" value="MFO3666547.1"/>
    <property type="molecule type" value="Genomic_DNA"/>
</dbReference>
<proteinExistence type="predicted"/>